<accession>A0ABQ5BSY2</accession>
<dbReference type="EMBL" id="BQNB010013600">
    <property type="protein sequence ID" value="GJT17945.1"/>
    <property type="molecule type" value="Genomic_DNA"/>
</dbReference>
<dbReference type="InterPro" id="IPR035979">
    <property type="entry name" value="RBD_domain_sf"/>
</dbReference>
<gene>
    <name evidence="1" type="ORF">Tco_0876651</name>
</gene>
<keyword evidence="1" id="KW-0695">RNA-directed DNA polymerase</keyword>
<evidence type="ECO:0000313" key="1">
    <source>
        <dbReference type="EMBL" id="GJT17945.1"/>
    </source>
</evidence>
<evidence type="ECO:0000313" key="2">
    <source>
        <dbReference type="Proteomes" id="UP001151760"/>
    </source>
</evidence>
<reference evidence="1" key="2">
    <citation type="submission" date="2022-01" db="EMBL/GenBank/DDBJ databases">
        <authorList>
            <person name="Yamashiro T."/>
            <person name="Shiraishi A."/>
            <person name="Satake H."/>
            <person name="Nakayama K."/>
        </authorList>
    </citation>
    <scope>NUCLEOTIDE SEQUENCE</scope>
</reference>
<dbReference type="SUPFAM" id="SSF54928">
    <property type="entry name" value="RNA-binding domain, RBD"/>
    <property type="match status" value="1"/>
</dbReference>
<proteinExistence type="predicted"/>
<reference evidence="1" key="1">
    <citation type="journal article" date="2022" name="Int. J. Mol. Sci.">
        <title>Draft Genome of Tanacetum Coccineum: Genomic Comparison of Closely Related Tanacetum-Family Plants.</title>
        <authorList>
            <person name="Yamashiro T."/>
            <person name="Shiraishi A."/>
            <person name="Nakayama K."/>
            <person name="Satake H."/>
        </authorList>
    </citation>
    <scope>NUCLEOTIDE SEQUENCE</scope>
</reference>
<dbReference type="Proteomes" id="UP001151760">
    <property type="component" value="Unassembled WGS sequence"/>
</dbReference>
<name>A0ABQ5BSY2_9ASTR</name>
<keyword evidence="1" id="KW-0808">Transferase</keyword>
<dbReference type="CDD" id="cd00590">
    <property type="entry name" value="RRM_SF"/>
    <property type="match status" value="1"/>
</dbReference>
<comment type="caution">
    <text evidence="1">The sequence shown here is derived from an EMBL/GenBank/DDBJ whole genome shotgun (WGS) entry which is preliminary data.</text>
</comment>
<protein>
    <submittedName>
        <fullName evidence="1">RNA-directed DNA polymerase, eukaryota, nucleotide-binding alpha-beta plait domain protein</fullName>
    </submittedName>
</protein>
<dbReference type="GO" id="GO:0003964">
    <property type="term" value="F:RNA-directed DNA polymerase activity"/>
    <property type="evidence" value="ECO:0007669"/>
    <property type="project" value="UniProtKB-KW"/>
</dbReference>
<keyword evidence="1" id="KW-0548">Nucleotidyltransferase</keyword>
<organism evidence="1 2">
    <name type="scientific">Tanacetum coccineum</name>
    <dbReference type="NCBI Taxonomy" id="301880"/>
    <lineage>
        <taxon>Eukaryota</taxon>
        <taxon>Viridiplantae</taxon>
        <taxon>Streptophyta</taxon>
        <taxon>Embryophyta</taxon>
        <taxon>Tracheophyta</taxon>
        <taxon>Spermatophyta</taxon>
        <taxon>Magnoliopsida</taxon>
        <taxon>eudicotyledons</taxon>
        <taxon>Gunneridae</taxon>
        <taxon>Pentapetalae</taxon>
        <taxon>asterids</taxon>
        <taxon>campanulids</taxon>
        <taxon>Asterales</taxon>
        <taxon>Asteraceae</taxon>
        <taxon>Asteroideae</taxon>
        <taxon>Anthemideae</taxon>
        <taxon>Anthemidinae</taxon>
        <taxon>Tanacetum</taxon>
    </lineage>
</organism>
<keyword evidence="2" id="KW-1185">Reference proteome</keyword>
<sequence>MIVQVGTFGRYTVVDVFIPNKRSKAGKRFAFVRFINVLNLDRLIENLKTIWIGRFYLFANTARFERPKASTFQKEKQVPSGNVTGFKQPIVQNQGRPKESYSSILKPSLVLDNSCLVNRDLTNCVMGEVLQFSSINNLQTSQTENILESFKLIVKGKVFWARAKELFVWSPSFKDVPEKELFSDDESAKINEQANNLNNDEVENASEVVSDTYFGITVKFRVIGSNMHPDLRLGLKNFGIRFTIDDSNGLIRFKKELQMVKKRFEHGLWISKSIRYPEYSSIASPYSLLLTWLDDGHVLLLLSNSTWSSIITEVNSLKVKGVDLISHCKIRVGKGTGTSFWKDLWIGDNLLKLSFPRLFALEEI</sequence>